<feature type="region of interest" description="Disordered" evidence="11">
    <location>
        <begin position="488"/>
        <end position="513"/>
    </location>
</feature>
<dbReference type="InterPro" id="IPR008271">
    <property type="entry name" value="Ser/Thr_kinase_AS"/>
</dbReference>
<keyword evidence="5 7" id="KW-0067">ATP-binding</keyword>
<comment type="caution">
    <text evidence="13">The sequence shown here is derived from an EMBL/GenBank/DDBJ whole genome shotgun (WGS) entry which is preliminary data.</text>
</comment>
<dbReference type="InterPro" id="IPR017441">
    <property type="entry name" value="Protein_kinase_ATP_BS"/>
</dbReference>
<dbReference type="InParanoid" id="A0A2R5G3B2"/>
<organism evidence="13 14">
    <name type="scientific">Hondaea fermentalgiana</name>
    <dbReference type="NCBI Taxonomy" id="2315210"/>
    <lineage>
        <taxon>Eukaryota</taxon>
        <taxon>Sar</taxon>
        <taxon>Stramenopiles</taxon>
        <taxon>Bigyra</taxon>
        <taxon>Labyrinthulomycetes</taxon>
        <taxon>Thraustochytrida</taxon>
        <taxon>Thraustochytriidae</taxon>
        <taxon>Hondaea</taxon>
    </lineage>
</organism>
<evidence type="ECO:0000313" key="14">
    <source>
        <dbReference type="Proteomes" id="UP000241890"/>
    </source>
</evidence>
<feature type="binding site" evidence="7">
    <location>
        <position position="177"/>
    </location>
    <ligand>
        <name>ATP</name>
        <dbReference type="ChEBI" id="CHEBI:30616"/>
    </ligand>
</feature>
<dbReference type="InterPro" id="IPR011009">
    <property type="entry name" value="Kinase-like_dom_sf"/>
</dbReference>
<feature type="binding site" evidence="7">
    <location>
        <begin position="143"/>
        <end position="144"/>
    </location>
    <ligand>
        <name>ATP</name>
        <dbReference type="ChEBI" id="CHEBI:30616"/>
    </ligand>
</feature>
<evidence type="ECO:0000256" key="5">
    <source>
        <dbReference type="ARBA" id="ARBA00022840"/>
    </source>
</evidence>
<feature type="region of interest" description="Disordered" evidence="11">
    <location>
        <begin position="363"/>
        <end position="459"/>
    </location>
</feature>
<evidence type="ECO:0000256" key="9">
    <source>
        <dbReference type="PROSITE-ProRule" id="PRU10141"/>
    </source>
</evidence>
<dbReference type="Proteomes" id="UP000241890">
    <property type="component" value="Unassembled WGS sequence"/>
</dbReference>
<evidence type="ECO:0000256" key="3">
    <source>
        <dbReference type="ARBA" id="ARBA00022741"/>
    </source>
</evidence>
<feature type="region of interest" description="Disordered" evidence="11">
    <location>
        <begin position="326"/>
        <end position="347"/>
    </location>
</feature>
<dbReference type="PROSITE" id="PS50011">
    <property type="entry name" value="PROTEIN_KINASE_DOM"/>
    <property type="match status" value="1"/>
</dbReference>
<protein>
    <submittedName>
        <fullName evidence="13">Protein kinase, putative</fullName>
    </submittedName>
</protein>
<keyword evidence="1" id="KW-0723">Serine/threonine-protein kinase</keyword>
<dbReference type="PANTHER" id="PTHR24350">
    <property type="entry name" value="SERINE/THREONINE-PROTEIN KINASE IAL-RELATED"/>
    <property type="match status" value="1"/>
</dbReference>
<accession>A0A2R5G3B2</accession>
<evidence type="ECO:0000256" key="7">
    <source>
        <dbReference type="PIRSR" id="PIRSR630616-2"/>
    </source>
</evidence>
<keyword evidence="2" id="KW-0808">Transferase</keyword>
<feature type="compositionally biased region" description="Low complexity" evidence="11">
    <location>
        <begin position="370"/>
        <end position="395"/>
    </location>
</feature>
<evidence type="ECO:0000256" key="4">
    <source>
        <dbReference type="ARBA" id="ARBA00022777"/>
    </source>
</evidence>
<dbReference type="Gene3D" id="1.10.510.10">
    <property type="entry name" value="Transferase(Phosphotransferase) domain 1"/>
    <property type="match status" value="1"/>
</dbReference>
<sequence length="1076" mass="116585">MEPELKQLLLKDGLVLGPQIGQGSFGTVFRCTDVKTQIAYAVKKVDLRVLRMQPHFMMERLKRECSVLQNLKHPSVIRLYKTIEAKDALLMVMEMVLGMELFEMILAISGLDEGEACAVFIQLASALAYMHNLGIVHRDIKPENILVQGTTESEATAESTVFQDAFKHLRPRIKLIDFGLSKVLSSERGGSIAKSLVGTPRYVAPEIIEVGERARRESRTLGAPSTPAIDDALSYSEKVDCYSTGVLLHVTLAACFPQFEAGQRVIYSDPRIARVSTQAKDLISKLMDPNPRTRCTIVEALRHPWVHEHHPRAAQAALKIANIQLPLSPDSSPSHSPSQSPTAEMFPRGPMRISVVDHMNGAISPSATKSETATSGDASTASSHSQASTHSRASAPARTSVDAAMEGASSAPEQRPKSAAAMSEPPRYPTTPTQQHVGARSESATERTGSNTSGSGTKEINRLFDQVSAAAAEFEGIASGGSMDSVHLDRMNSATGSQGSEAAAHLGSGLHESSADRYTGMKRQISRAAPRDASQTGDELLAETMHGKYGRRARNASESSMRSNSRSSIEVLNLPGAANGVWGPLKEARSRPGSVTSDTDSSSGNEDSPSSPADPPLDDINEHERLYDTTETRMHARSAAASTPTSQPVSTVARTQSPRAAGRTAASSTAPTAPRAPSGFVGDSIIPRAHADLANVEVPSENNAIINPDLLLQLQTQIAQCFHQSFDAFKDDDVVSPGIVSSAVASRELLGASQTILKKLEHTSISVTDLIPDMQIAVEEGEFGMAIQCFDTIKEWIRGIQSESQDLLKANVKVIAAVNNTLQLARRRHRVHAAAAAGYRVTDAVAVEKSNNARVKHANGINSSGTGASAGAVEAAEEGQIQSTKALEEQEQAKMDLETTTPSALASLRDRQKLAQEQRENERVLEEQIRTYNRELAEAQRLKAEAAASGNLDEDEASVVLPGEFSVVSLQPGAEHLEPISKALAMLKEIDRLLQKHASFWSHMEVVVDVLLQRANHVETMVNYSRNPRLRGRFLERVEDYSQMWTRITHMCQQFNNKLHAVERVNMYGFLTDSIG</sequence>
<feature type="compositionally biased region" description="Low complexity" evidence="11">
    <location>
        <begin position="326"/>
        <end position="341"/>
    </location>
</feature>
<dbReference type="SUPFAM" id="SSF56112">
    <property type="entry name" value="Protein kinase-like (PK-like)"/>
    <property type="match status" value="1"/>
</dbReference>
<evidence type="ECO:0000259" key="12">
    <source>
        <dbReference type="PROSITE" id="PS50011"/>
    </source>
</evidence>
<feature type="region of interest" description="Disordered" evidence="11">
    <location>
        <begin position="544"/>
        <end position="620"/>
    </location>
</feature>
<reference evidence="13 14" key="1">
    <citation type="submission" date="2017-12" db="EMBL/GenBank/DDBJ databases">
        <title>Sequencing, de novo assembly and annotation of complete genome of a new Thraustochytrid species, strain FCC1311.</title>
        <authorList>
            <person name="Sedici K."/>
            <person name="Godart F."/>
            <person name="Aiese Cigliano R."/>
            <person name="Sanseverino W."/>
            <person name="Barakat M."/>
            <person name="Ortet P."/>
            <person name="Marechal E."/>
            <person name="Cagnac O."/>
            <person name="Amato A."/>
        </authorList>
    </citation>
    <scope>NUCLEOTIDE SEQUENCE [LARGE SCALE GENOMIC DNA]</scope>
</reference>
<dbReference type="EMBL" id="BEYU01000008">
    <property type="protein sequence ID" value="GBG24809.1"/>
    <property type="molecule type" value="Genomic_DNA"/>
</dbReference>
<feature type="compositionally biased region" description="Low complexity" evidence="11">
    <location>
        <begin position="657"/>
        <end position="679"/>
    </location>
</feature>
<dbReference type="GO" id="GO:0004674">
    <property type="term" value="F:protein serine/threonine kinase activity"/>
    <property type="evidence" value="ECO:0007669"/>
    <property type="project" value="UniProtKB-KW"/>
</dbReference>
<feature type="cross-link" description="Glycyl lysine isopeptide (Lys-Gly) (interchain with G-Cter in SUMO2)" evidence="8">
    <location>
        <position position="141"/>
    </location>
</feature>
<proteinExistence type="predicted"/>
<dbReference type="OrthoDB" id="6513151at2759"/>
<dbReference type="GO" id="GO:0005524">
    <property type="term" value="F:ATP binding"/>
    <property type="evidence" value="ECO:0007669"/>
    <property type="project" value="UniProtKB-UniRule"/>
</dbReference>
<dbReference type="PROSITE" id="PS00107">
    <property type="entry name" value="PROTEIN_KINASE_ATP"/>
    <property type="match status" value="1"/>
</dbReference>
<evidence type="ECO:0000256" key="8">
    <source>
        <dbReference type="PIRSR" id="PIRSR630616-3"/>
    </source>
</evidence>
<dbReference type="InterPro" id="IPR030616">
    <property type="entry name" value="Aur-like"/>
</dbReference>
<feature type="domain" description="Protein kinase" evidence="12">
    <location>
        <begin position="14"/>
        <end position="306"/>
    </location>
</feature>
<feature type="compositionally biased region" description="Low complexity" evidence="11">
    <location>
        <begin position="556"/>
        <end position="568"/>
    </location>
</feature>
<evidence type="ECO:0000256" key="10">
    <source>
        <dbReference type="SAM" id="Coils"/>
    </source>
</evidence>
<feature type="compositionally biased region" description="Low complexity" evidence="11">
    <location>
        <begin position="593"/>
        <end position="611"/>
    </location>
</feature>
<gene>
    <name evidence="13" type="ORF">FCC1311_010272</name>
</gene>
<dbReference type="PROSITE" id="PS00108">
    <property type="entry name" value="PROTEIN_KINASE_ST"/>
    <property type="match status" value="1"/>
</dbReference>
<keyword evidence="14" id="KW-1185">Reference proteome</keyword>
<feature type="coiled-coil region" evidence="10">
    <location>
        <begin position="915"/>
        <end position="949"/>
    </location>
</feature>
<feature type="region of interest" description="Disordered" evidence="11">
    <location>
        <begin position="633"/>
        <end position="681"/>
    </location>
</feature>
<keyword evidence="4 13" id="KW-0418">Kinase</keyword>
<dbReference type="InterPro" id="IPR000719">
    <property type="entry name" value="Prot_kinase_dom"/>
</dbReference>
<keyword evidence="10" id="KW-0175">Coiled coil</keyword>
<evidence type="ECO:0000313" key="13">
    <source>
        <dbReference type="EMBL" id="GBG24809.1"/>
    </source>
</evidence>
<evidence type="ECO:0000256" key="6">
    <source>
        <dbReference type="PIRSR" id="PIRSR630616-1"/>
    </source>
</evidence>
<dbReference type="Pfam" id="PF00069">
    <property type="entry name" value="Pkinase"/>
    <property type="match status" value="1"/>
</dbReference>
<evidence type="ECO:0000256" key="11">
    <source>
        <dbReference type="SAM" id="MobiDB-lite"/>
    </source>
</evidence>
<keyword evidence="3 7" id="KW-0547">Nucleotide-binding</keyword>
<feature type="binding site" evidence="9">
    <location>
        <position position="44"/>
    </location>
    <ligand>
        <name>ATP</name>
        <dbReference type="ChEBI" id="CHEBI:30616"/>
    </ligand>
</feature>
<evidence type="ECO:0000256" key="1">
    <source>
        <dbReference type="ARBA" id="ARBA00022527"/>
    </source>
</evidence>
<feature type="binding site" evidence="7">
    <location>
        <position position="43"/>
    </location>
    <ligand>
        <name>ATP</name>
        <dbReference type="ChEBI" id="CHEBI:30616"/>
    </ligand>
</feature>
<dbReference type="AlphaFoldDB" id="A0A2R5G3B2"/>
<feature type="compositionally biased region" description="Polar residues" evidence="11">
    <location>
        <begin position="640"/>
        <end position="656"/>
    </location>
</feature>
<name>A0A2R5G3B2_9STRA</name>
<evidence type="ECO:0000256" key="2">
    <source>
        <dbReference type="ARBA" id="ARBA00022679"/>
    </source>
</evidence>
<feature type="active site" description="Proton acceptor" evidence="6">
    <location>
        <position position="139"/>
    </location>
</feature>
<dbReference type="SMART" id="SM00220">
    <property type="entry name" value="S_TKc"/>
    <property type="match status" value="1"/>
</dbReference>
<feature type="compositionally biased region" description="Polar residues" evidence="11">
    <location>
        <begin position="446"/>
        <end position="458"/>
    </location>
</feature>